<name>A0A4U1JRE6_RHOCA</name>
<evidence type="ECO:0000313" key="4">
    <source>
        <dbReference type="Proteomes" id="UP000310597"/>
    </source>
</evidence>
<feature type="non-terminal residue" evidence="3">
    <location>
        <position position="67"/>
    </location>
</feature>
<dbReference type="RefSeq" id="WP_136905778.1">
    <property type="nucleotide sequence ID" value="NZ_SWJZ01000026.1"/>
</dbReference>
<dbReference type="OrthoDB" id="9806601at2"/>
<dbReference type="SUPFAM" id="SSF51905">
    <property type="entry name" value="FAD/NAD(P)-binding domain"/>
    <property type="match status" value="1"/>
</dbReference>
<feature type="domain" description="FAD dependent oxidoreductase" evidence="2">
    <location>
        <begin position="33"/>
        <end position="65"/>
    </location>
</feature>
<dbReference type="InterPro" id="IPR006076">
    <property type="entry name" value="FAD-dep_OxRdtase"/>
</dbReference>
<gene>
    <name evidence="3" type="ORF">FBT96_07965</name>
</gene>
<dbReference type="Pfam" id="PF01266">
    <property type="entry name" value="DAO"/>
    <property type="match status" value="1"/>
</dbReference>
<evidence type="ECO:0000256" key="1">
    <source>
        <dbReference type="ARBA" id="ARBA00023002"/>
    </source>
</evidence>
<comment type="caution">
    <text evidence="3">The sequence shown here is derived from an EMBL/GenBank/DDBJ whole genome shotgun (WGS) entry which is preliminary data.</text>
</comment>
<evidence type="ECO:0000313" key="3">
    <source>
        <dbReference type="EMBL" id="TKD21671.1"/>
    </source>
</evidence>
<evidence type="ECO:0000259" key="2">
    <source>
        <dbReference type="Pfam" id="PF01266"/>
    </source>
</evidence>
<dbReference type="GO" id="GO:0016491">
    <property type="term" value="F:oxidoreductase activity"/>
    <property type="evidence" value="ECO:0007669"/>
    <property type="project" value="UniProtKB-KW"/>
</dbReference>
<dbReference type="Gene3D" id="3.50.50.60">
    <property type="entry name" value="FAD/NAD(P)-binding domain"/>
    <property type="match status" value="1"/>
</dbReference>
<accession>A0A4U1JRE6</accession>
<dbReference type="InterPro" id="IPR036188">
    <property type="entry name" value="FAD/NAD-bd_sf"/>
</dbReference>
<proteinExistence type="predicted"/>
<dbReference type="EMBL" id="SWJZ01000026">
    <property type="protein sequence ID" value="TKD21671.1"/>
    <property type="molecule type" value="Genomic_DNA"/>
</dbReference>
<dbReference type="AlphaFoldDB" id="A0A4U1JRE6"/>
<reference evidence="3 4" key="1">
    <citation type="submission" date="2019-04" db="EMBL/GenBank/DDBJ databases">
        <title>Draft Whole-Genome sequence of the purple photosynthetic bacterium Rhodobacter capsulatus SP108 with an indigenous class A beta-lactamase.</title>
        <authorList>
            <person name="Robertson S."/>
            <person name="Meyer T.E."/>
            <person name="Kyndt J.A."/>
        </authorList>
    </citation>
    <scope>NUCLEOTIDE SEQUENCE [LARGE SCALE GENOMIC DNA]</scope>
    <source>
        <strain evidence="3 4">SP108</strain>
    </source>
</reference>
<sequence length="67" mass="7122">MTVTKNGDVSFWFADMGGLPPCRAPLPGDIDVDVCIVGAGFTGLWTAYYLKQAQPGLSIAVVEKDFA</sequence>
<protein>
    <submittedName>
        <fullName evidence="3">FAD-dependent oxidoreductase</fullName>
    </submittedName>
</protein>
<organism evidence="3 4">
    <name type="scientific">Rhodobacter capsulatus</name>
    <name type="common">Rhodopseudomonas capsulata</name>
    <dbReference type="NCBI Taxonomy" id="1061"/>
    <lineage>
        <taxon>Bacteria</taxon>
        <taxon>Pseudomonadati</taxon>
        <taxon>Pseudomonadota</taxon>
        <taxon>Alphaproteobacteria</taxon>
        <taxon>Rhodobacterales</taxon>
        <taxon>Rhodobacter group</taxon>
        <taxon>Rhodobacter</taxon>
    </lineage>
</organism>
<dbReference type="Proteomes" id="UP000310597">
    <property type="component" value="Unassembled WGS sequence"/>
</dbReference>
<keyword evidence="1" id="KW-0560">Oxidoreductase</keyword>